<sequence>MHVISRSRLVEFWEKYPNAQNSLRSWYKLTTLAEWQNFVDLRQVFPSADQVNNLTIFNIGGNNYRLITLVDYNYQKVFIRHVLTHAEYDKEDWKNDPWYT</sequence>
<dbReference type="RefSeq" id="WP_039738869.1">
    <property type="nucleotide sequence ID" value="NZ_JTCM02000003.1"/>
</dbReference>
<keyword evidence="2" id="KW-1185">Reference proteome</keyword>
<dbReference type="AlphaFoldDB" id="A0A846H4I3"/>
<dbReference type="Pfam" id="PF09907">
    <property type="entry name" value="HigB_toxin"/>
    <property type="match status" value="1"/>
</dbReference>
<name>A0A846H4I3_9CYAN</name>
<protein>
    <submittedName>
        <fullName evidence="1">Type II toxin-antitoxin system HigB family toxin</fullName>
    </submittedName>
</protein>
<dbReference type="GO" id="GO:0004519">
    <property type="term" value="F:endonuclease activity"/>
    <property type="evidence" value="ECO:0007669"/>
    <property type="project" value="InterPro"/>
</dbReference>
<accession>A0A846H4I3</accession>
<organism evidence="1 2">
    <name type="scientific">Hassallia byssoidea VB512170</name>
    <dbReference type="NCBI Taxonomy" id="1304833"/>
    <lineage>
        <taxon>Bacteria</taxon>
        <taxon>Bacillati</taxon>
        <taxon>Cyanobacteriota</taxon>
        <taxon>Cyanophyceae</taxon>
        <taxon>Nostocales</taxon>
        <taxon>Tolypothrichaceae</taxon>
        <taxon>Hassallia</taxon>
    </lineage>
</organism>
<reference evidence="1 2" key="1">
    <citation type="journal article" date="2015" name="Genome Announc.">
        <title>Draft Genome Sequence of Cyanobacterium Hassallia byssoidea Strain VB512170, Isolated from Monuments in India.</title>
        <authorList>
            <person name="Singh D."/>
            <person name="Chandrababunaidu M.M."/>
            <person name="Panda A."/>
            <person name="Sen D."/>
            <person name="Bhattacharyya S."/>
            <person name="Adhikary S.P."/>
            <person name="Tripathy S."/>
        </authorList>
    </citation>
    <scope>NUCLEOTIDE SEQUENCE [LARGE SCALE GENOMIC DNA]</scope>
    <source>
        <strain evidence="1 2">VB512170</strain>
    </source>
</reference>
<gene>
    <name evidence="1" type="ORF">PI95_002565</name>
</gene>
<evidence type="ECO:0000313" key="1">
    <source>
        <dbReference type="EMBL" id="NEU71490.1"/>
    </source>
</evidence>
<dbReference type="Proteomes" id="UP000031549">
    <property type="component" value="Unassembled WGS sequence"/>
</dbReference>
<evidence type="ECO:0000313" key="2">
    <source>
        <dbReference type="Proteomes" id="UP000031549"/>
    </source>
</evidence>
<dbReference type="GO" id="GO:0003723">
    <property type="term" value="F:RNA binding"/>
    <property type="evidence" value="ECO:0007669"/>
    <property type="project" value="InterPro"/>
</dbReference>
<dbReference type="GO" id="GO:0110001">
    <property type="term" value="C:toxin-antitoxin complex"/>
    <property type="evidence" value="ECO:0007669"/>
    <property type="project" value="InterPro"/>
</dbReference>
<comment type="caution">
    <text evidence="1">The sequence shown here is derived from an EMBL/GenBank/DDBJ whole genome shotgun (WGS) entry which is preliminary data.</text>
</comment>
<dbReference type="InterPro" id="IPR018669">
    <property type="entry name" value="Toxin_HigB"/>
</dbReference>
<proteinExistence type="predicted"/>
<dbReference type="EMBL" id="JTCM02000003">
    <property type="protein sequence ID" value="NEU71490.1"/>
    <property type="molecule type" value="Genomic_DNA"/>
</dbReference>